<protein>
    <submittedName>
        <fullName evidence="2">Uncharacterized protein</fullName>
    </submittedName>
</protein>
<dbReference type="Proteomes" id="UP000271889">
    <property type="component" value="Unassembled WGS sequence"/>
</dbReference>
<organism evidence="2 3">
    <name type="scientific">Cylicostephanus goldi</name>
    <name type="common">Nematode worm</name>
    <dbReference type="NCBI Taxonomy" id="71465"/>
    <lineage>
        <taxon>Eukaryota</taxon>
        <taxon>Metazoa</taxon>
        <taxon>Ecdysozoa</taxon>
        <taxon>Nematoda</taxon>
        <taxon>Chromadorea</taxon>
        <taxon>Rhabditida</taxon>
        <taxon>Rhabditina</taxon>
        <taxon>Rhabditomorpha</taxon>
        <taxon>Strongyloidea</taxon>
        <taxon>Strongylidae</taxon>
        <taxon>Cylicostephanus</taxon>
    </lineage>
</organism>
<name>A0A3P6QXP5_CYLGO</name>
<dbReference type="OrthoDB" id="10484053at2759"/>
<accession>A0A3P6QXP5</accession>
<dbReference type="EMBL" id="UYRV01001826">
    <property type="protein sequence ID" value="VDK47583.1"/>
    <property type="molecule type" value="Genomic_DNA"/>
</dbReference>
<evidence type="ECO:0000256" key="1">
    <source>
        <dbReference type="SAM" id="MobiDB-lite"/>
    </source>
</evidence>
<evidence type="ECO:0000313" key="2">
    <source>
        <dbReference type="EMBL" id="VDK47583.1"/>
    </source>
</evidence>
<evidence type="ECO:0000313" key="3">
    <source>
        <dbReference type="Proteomes" id="UP000271889"/>
    </source>
</evidence>
<feature type="compositionally biased region" description="Polar residues" evidence="1">
    <location>
        <begin position="146"/>
        <end position="156"/>
    </location>
</feature>
<feature type="compositionally biased region" description="Basic and acidic residues" evidence="1">
    <location>
        <begin position="82"/>
        <end position="119"/>
    </location>
</feature>
<dbReference type="AlphaFoldDB" id="A0A3P6QXP5"/>
<reference evidence="2 3" key="1">
    <citation type="submission" date="2018-11" db="EMBL/GenBank/DDBJ databases">
        <authorList>
            <consortium name="Pathogen Informatics"/>
        </authorList>
    </citation>
    <scope>NUCLEOTIDE SEQUENCE [LARGE SCALE GENOMIC DNA]</scope>
</reference>
<keyword evidence="3" id="KW-1185">Reference proteome</keyword>
<feature type="compositionally biased region" description="Basic and acidic residues" evidence="1">
    <location>
        <begin position="48"/>
        <end position="61"/>
    </location>
</feature>
<proteinExistence type="predicted"/>
<feature type="region of interest" description="Disordered" evidence="1">
    <location>
        <begin position="48"/>
        <end position="157"/>
    </location>
</feature>
<gene>
    <name evidence="2" type="ORF">CGOC_LOCUS1067</name>
</gene>
<sequence>MEIQTDPVKSPSPVQIVDLAREKELKSRIAELEHALEMKNDLIEKLHEQLPDKSGEDISMKKKDRSQSITGGGVFQNFVSQMKDKRDEANERSKKKEVERKAEKAAKDAARELIKERSPMRSKSPSLLTRLRDRSPVKTRSPVDNLETTPSSSSSEDIVCTEHLVRNAEDEKDNMGRSFFKYRLSKLWACFGFRLQLTAFNQKPSFPSC</sequence>